<sequence>MEQRLLIILGLLVTSNTGFVLALLPQLPGGKGNLQVKEGERKASRGEKESATIFLQTGVTLPPGSASPGPQGTPIPGYEQMSPSFHLEPDSGGAHRRERRCTCYTYKDKECVYYCHLDIIWINTPERTVPYGLSSYRGSAREKRSTDRRRMGSSSQPRCSCTDSSDQRCVNFCKEKTDRPSVERTRRDIRLQQTRMHAAA</sequence>
<dbReference type="EMBL" id="WNTK01000013">
    <property type="protein sequence ID" value="KAG9474496.1"/>
    <property type="molecule type" value="Genomic_DNA"/>
</dbReference>
<dbReference type="PANTHER" id="PTHR13874">
    <property type="entry name" value="ENDOTHELIN"/>
    <property type="match status" value="1"/>
</dbReference>
<keyword evidence="5 12" id="KW-0732">Signal</keyword>
<feature type="chain" id="PRO_5035232447" description="Endothelin-3" evidence="12">
    <location>
        <begin position="23"/>
        <end position="200"/>
    </location>
</feature>
<keyword evidence="6" id="KW-0838">Vasoactive</keyword>
<dbReference type="SMART" id="SM00272">
    <property type="entry name" value="END"/>
    <property type="match status" value="2"/>
</dbReference>
<evidence type="ECO:0000256" key="7">
    <source>
        <dbReference type="ARBA" id="ARBA00023157"/>
    </source>
</evidence>
<dbReference type="GO" id="GO:0014826">
    <property type="term" value="P:vein smooth muscle contraction"/>
    <property type="evidence" value="ECO:0007669"/>
    <property type="project" value="TreeGrafter"/>
</dbReference>
<comment type="function">
    <text evidence="1">Endothelins are endothelium-derived vasoconstrictor peptides.</text>
</comment>
<dbReference type="PRINTS" id="PR00365">
    <property type="entry name" value="ENDOTHELIN"/>
</dbReference>
<comment type="subcellular location">
    <subcellularLocation>
        <location evidence="2">Secreted</location>
    </subcellularLocation>
</comment>
<dbReference type="GO" id="GO:0003100">
    <property type="term" value="P:regulation of systemic arterial blood pressure by endothelin"/>
    <property type="evidence" value="ECO:0007669"/>
    <property type="project" value="TreeGrafter"/>
</dbReference>
<dbReference type="Pfam" id="PF00322">
    <property type="entry name" value="Endothelin"/>
    <property type="match status" value="1"/>
</dbReference>
<evidence type="ECO:0000256" key="9">
    <source>
        <dbReference type="ARBA" id="ARBA00040198"/>
    </source>
</evidence>
<protein>
    <recommendedName>
        <fullName evidence="9">Endothelin-3</fullName>
    </recommendedName>
    <alternativeName>
        <fullName evidence="10">Preproendothelin-3</fullName>
    </alternativeName>
</protein>
<evidence type="ECO:0000256" key="10">
    <source>
        <dbReference type="ARBA" id="ARBA00041850"/>
    </source>
</evidence>
<proteinExistence type="inferred from homology"/>
<keyword evidence="4" id="KW-0964">Secreted</keyword>
<feature type="domain" description="Endothelin-like toxin" evidence="13">
    <location>
        <begin position="158"/>
        <end position="179"/>
    </location>
</feature>
<dbReference type="InterPro" id="IPR020475">
    <property type="entry name" value="Endothelin"/>
</dbReference>
<evidence type="ECO:0000256" key="12">
    <source>
        <dbReference type="SAM" id="SignalP"/>
    </source>
</evidence>
<evidence type="ECO:0000256" key="1">
    <source>
        <dbReference type="ARBA" id="ARBA00003023"/>
    </source>
</evidence>
<gene>
    <name evidence="14" type="ORF">GDO78_004679</name>
</gene>
<organism evidence="14 15">
    <name type="scientific">Eleutherodactylus coqui</name>
    <name type="common">Puerto Rican coqui</name>
    <dbReference type="NCBI Taxonomy" id="57060"/>
    <lineage>
        <taxon>Eukaryota</taxon>
        <taxon>Metazoa</taxon>
        <taxon>Chordata</taxon>
        <taxon>Craniata</taxon>
        <taxon>Vertebrata</taxon>
        <taxon>Euteleostomi</taxon>
        <taxon>Amphibia</taxon>
        <taxon>Batrachia</taxon>
        <taxon>Anura</taxon>
        <taxon>Neobatrachia</taxon>
        <taxon>Hyloidea</taxon>
        <taxon>Eleutherodactylidae</taxon>
        <taxon>Eleutherodactylinae</taxon>
        <taxon>Eleutherodactylus</taxon>
        <taxon>Eleutherodactylus</taxon>
    </lineage>
</organism>
<name>A0A8J6ET30_ELECQ</name>
<evidence type="ECO:0000256" key="5">
    <source>
        <dbReference type="ARBA" id="ARBA00022729"/>
    </source>
</evidence>
<evidence type="ECO:0000256" key="11">
    <source>
        <dbReference type="SAM" id="MobiDB-lite"/>
    </source>
</evidence>
<evidence type="ECO:0000313" key="14">
    <source>
        <dbReference type="EMBL" id="KAG9474496.1"/>
    </source>
</evidence>
<comment type="caution">
    <text evidence="14">The sequence shown here is derived from an EMBL/GenBank/DDBJ whole genome shotgun (WGS) entry which is preliminary data.</text>
</comment>
<evidence type="ECO:0000259" key="13">
    <source>
        <dbReference type="SMART" id="SM00272"/>
    </source>
</evidence>
<dbReference type="PROSITE" id="PS00270">
    <property type="entry name" value="ENDOTHELIN"/>
    <property type="match status" value="1"/>
</dbReference>
<comment type="similarity">
    <text evidence="3">Belongs to the endothelin/sarafotoxin family.</text>
</comment>
<evidence type="ECO:0000256" key="2">
    <source>
        <dbReference type="ARBA" id="ARBA00004613"/>
    </source>
</evidence>
<feature type="domain" description="Endothelin-like toxin" evidence="13">
    <location>
        <begin position="100"/>
        <end position="121"/>
    </location>
</feature>
<feature type="compositionally biased region" description="Basic and acidic residues" evidence="11">
    <location>
        <begin position="139"/>
        <end position="150"/>
    </location>
</feature>
<reference evidence="14" key="1">
    <citation type="thesis" date="2020" institute="ProQuest LLC" country="789 East Eisenhower Parkway, Ann Arbor, MI, USA">
        <title>Comparative Genomics and Chromosome Evolution.</title>
        <authorList>
            <person name="Mudd A.B."/>
        </authorList>
    </citation>
    <scope>NUCLEOTIDE SEQUENCE</scope>
    <source>
        <strain evidence="14">HN-11 Male</strain>
        <tissue evidence="14">Kidney and liver</tissue>
    </source>
</reference>
<feature type="region of interest" description="Disordered" evidence="11">
    <location>
        <begin position="132"/>
        <end position="163"/>
    </location>
</feature>
<dbReference type="OrthoDB" id="9943124at2759"/>
<dbReference type="InterPro" id="IPR019764">
    <property type="entry name" value="Endothelin_toxin_CS"/>
</dbReference>
<keyword evidence="8" id="KW-0839">Vasoconstrictor</keyword>
<keyword evidence="7" id="KW-1015">Disulfide bond</keyword>
<dbReference type="GO" id="GO:0019229">
    <property type="term" value="P:regulation of vasoconstriction"/>
    <property type="evidence" value="ECO:0007669"/>
    <property type="project" value="InterPro"/>
</dbReference>
<evidence type="ECO:0000313" key="15">
    <source>
        <dbReference type="Proteomes" id="UP000770717"/>
    </source>
</evidence>
<dbReference type="Proteomes" id="UP000770717">
    <property type="component" value="Unassembled WGS sequence"/>
</dbReference>
<evidence type="ECO:0000256" key="8">
    <source>
        <dbReference type="ARBA" id="ARBA00023322"/>
    </source>
</evidence>
<dbReference type="InterPro" id="IPR001928">
    <property type="entry name" value="Endothln-like_toxin"/>
</dbReference>
<dbReference type="GO" id="GO:0031708">
    <property type="term" value="F:endothelin B receptor binding"/>
    <property type="evidence" value="ECO:0007669"/>
    <property type="project" value="TreeGrafter"/>
</dbReference>
<dbReference type="GO" id="GO:0005179">
    <property type="term" value="F:hormone activity"/>
    <property type="evidence" value="ECO:0007669"/>
    <property type="project" value="TreeGrafter"/>
</dbReference>
<dbReference type="GO" id="GO:0006874">
    <property type="term" value="P:intracellular calcium ion homeostasis"/>
    <property type="evidence" value="ECO:0007669"/>
    <property type="project" value="TreeGrafter"/>
</dbReference>
<evidence type="ECO:0000256" key="4">
    <source>
        <dbReference type="ARBA" id="ARBA00022525"/>
    </source>
</evidence>
<feature type="compositionally biased region" description="Polar residues" evidence="11">
    <location>
        <begin position="152"/>
        <end position="163"/>
    </location>
</feature>
<keyword evidence="15" id="KW-1185">Reference proteome</keyword>
<evidence type="ECO:0000256" key="3">
    <source>
        <dbReference type="ARBA" id="ARBA00010959"/>
    </source>
</evidence>
<dbReference type="PANTHER" id="PTHR13874:SF11">
    <property type="entry name" value="ENDOTHELIN-3"/>
    <property type="match status" value="1"/>
</dbReference>
<feature type="signal peptide" evidence="12">
    <location>
        <begin position="1"/>
        <end position="22"/>
    </location>
</feature>
<dbReference type="AlphaFoldDB" id="A0A8J6ET30"/>
<accession>A0A8J6ET30</accession>
<evidence type="ECO:0000256" key="6">
    <source>
        <dbReference type="ARBA" id="ARBA00022858"/>
    </source>
</evidence>
<dbReference type="GO" id="GO:0005615">
    <property type="term" value="C:extracellular space"/>
    <property type="evidence" value="ECO:0007669"/>
    <property type="project" value="TreeGrafter"/>
</dbReference>